<dbReference type="SUPFAM" id="SSF53633">
    <property type="entry name" value="Carbamate kinase-like"/>
    <property type="match status" value="1"/>
</dbReference>
<dbReference type="InterPro" id="IPR001057">
    <property type="entry name" value="Glu/AcGlu_kinase"/>
</dbReference>
<evidence type="ECO:0000313" key="11">
    <source>
        <dbReference type="EMBL" id="MBA8809663.1"/>
    </source>
</evidence>
<keyword evidence="12" id="KW-1185">Reference proteome</keyword>
<comment type="pathway">
    <text evidence="8">Amino-acid biosynthesis; L-proline biosynthesis; L-glutamate 5-semialdehyde from L-glutamate: step 1/2.</text>
</comment>
<feature type="compositionally biased region" description="Polar residues" evidence="9">
    <location>
        <begin position="1"/>
        <end position="12"/>
    </location>
</feature>
<feature type="region of interest" description="Disordered" evidence="9">
    <location>
        <begin position="1"/>
        <end position="35"/>
    </location>
</feature>
<keyword evidence="1 8" id="KW-0963">Cytoplasm</keyword>
<comment type="function">
    <text evidence="8">Catalyzes the transfer of a phosphate group to glutamate to form L-glutamate 5-phosphate.</text>
</comment>
<dbReference type="CDD" id="cd04242">
    <property type="entry name" value="AAK_G5K_ProB"/>
    <property type="match status" value="1"/>
</dbReference>
<dbReference type="UniPathway" id="UPA00098">
    <property type="reaction ID" value="UER00359"/>
</dbReference>
<keyword evidence="3 8" id="KW-0641">Proline biosynthesis</keyword>
<evidence type="ECO:0000256" key="6">
    <source>
        <dbReference type="ARBA" id="ARBA00022777"/>
    </source>
</evidence>
<dbReference type="SMART" id="SM00359">
    <property type="entry name" value="PUA"/>
    <property type="match status" value="1"/>
</dbReference>
<dbReference type="PANTHER" id="PTHR43654">
    <property type="entry name" value="GLUTAMATE 5-KINASE"/>
    <property type="match status" value="1"/>
</dbReference>
<dbReference type="GO" id="GO:0004349">
    <property type="term" value="F:glutamate 5-kinase activity"/>
    <property type="evidence" value="ECO:0007669"/>
    <property type="project" value="UniProtKB-UniRule"/>
</dbReference>
<feature type="binding site" evidence="8">
    <location>
        <position position="190"/>
    </location>
    <ligand>
        <name>substrate</name>
    </ligand>
</feature>
<dbReference type="PANTHER" id="PTHR43654:SF1">
    <property type="entry name" value="ISOPENTENYL PHOSPHATE KINASE"/>
    <property type="match status" value="1"/>
</dbReference>
<sequence>MNSLDPSVNPQDGASDGQDQHGGHGRPGGSDQPAVPTARAVIAAARRVVVKIGSSSLTGPDGHLDVGALRGVVEVLAARQAAGAQVVLVTSGAVSAGIGPLGLGSRPRDLATMQAAASVGQGQLAGRYQEEFAAFGIQIGQILLTAEDTVRRARYRNAQRALERLLALGVVPVINENDAVTTDELKFGDNDRLAALVSHLVRADALLLLTDVDGLHDAPPSRPGARRIPLVDDLTEIAGVEVTARGSSVGTGGMVTKLESVRIATGAGVPAVLTLTANAAAALAGHDVGTFFTATGRRTSARRLWIAHAARTQGRLHLDDGAARAVLGGRASLLPAGITKAEGQFDAGDPVELVAPDGTVVARGLVAFDASDLPALLGRSTYALREELGEGYDRVVVHRDDLVLENAPLG</sequence>
<keyword evidence="7 8" id="KW-0067">ATP-binding</keyword>
<comment type="caution">
    <text evidence="11">The sequence shown here is derived from an EMBL/GenBank/DDBJ whole genome shotgun (WGS) entry which is preliminary data.</text>
</comment>
<feature type="binding site" evidence="8">
    <location>
        <begin position="210"/>
        <end position="211"/>
    </location>
    <ligand>
        <name>ATP</name>
        <dbReference type="ChEBI" id="CHEBI:30616"/>
    </ligand>
</feature>
<dbReference type="EC" id="2.7.2.11" evidence="8"/>
<dbReference type="Pfam" id="PF01472">
    <property type="entry name" value="PUA"/>
    <property type="match status" value="1"/>
</dbReference>
<dbReference type="GO" id="GO:0005524">
    <property type="term" value="F:ATP binding"/>
    <property type="evidence" value="ECO:0007669"/>
    <property type="project" value="UniProtKB-KW"/>
</dbReference>
<dbReference type="Gene3D" id="3.40.1160.10">
    <property type="entry name" value="Acetylglutamate kinase-like"/>
    <property type="match status" value="1"/>
</dbReference>
<organism evidence="11 12">
    <name type="scientific">Promicromonospora sukumoe</name>
    <dbReference type="NCBI Taxonomy" id="88382"/>
    <lineage>
        <taxon>Bacteria</taxon>
        <taxon>Bacillati</taxon>
        <taxon>Actinomycetota</taxon>
        <taxon>Actinomycetes</taxon>
        <taxon>Micrococcales</taxon>
        <taxon>Promicromonosporaceae</taxon>
        <taxon>Promicromonospora</taxon>
    </lineage>
</organism>
<dbReference type="InterPro" id="IPR015947">
    <property type="entry name" value="PUA-like_sf"/>
</dbReference>
<dbReference type="CDD" id="cd21157">
    <property type="entry name" value="PUA_G5K"/>
    <property type="match status" value="1"/>
</dbReference>
<dbReference type="PRINTS" id="PR00474">
    <property type="entry name" value="GLU5KINASE"/>
</dbReference>
<dbReference type="Pfam" id="PF00696">
    <property type="entry name" value="AA_kinase"/>
    <property type="match status" value="1"/>
</dbReference>
<gene>
    <name evidence="8" type="primary">proB</name>
    <name evidence="11" type="ORF">FHX71_003639</name>
</gene>
<dbReference type="PIRSF" id="PIRSF000729">
    <property type="entry name" value="GK"/>
    <property type="match status" value="1"/>
</dbReference>
<evidence type="ECO:0000256" key="5">
    <source>
        <dbReference type="ARBA" id="ARBA00022741"/>
    </source>
</evidence>
<comment type="catalytic activity">
    <reaction evidence="8">
        <text>L-glutamate + ATP = L-glutamyl 5-phosphate + ADP</text>
        <dbReference type="Rhea" id="RHEA:14877"/>
        <dbReference type="ChEBI" id="CHEBI:29985"/>
        <dbReference type="ChEBI" id="CHEBI:30616"/>
        <dbReference type="ChEBI" id="CHEBI:58274"/>
        <dbReference type="ChEBI" id="CHEBI:456216"/>
        <dbReference type="EC" id="2.7.2.11"/>
    </reaction>
</comment>
<evidence type="ECO:0000313" key="12">
    <source>
        <dbReference type="Proteomes" id="UP000540568"/>
    </source>
</evidence>
<feature type="binding site" evidence="8">
    <location>
        <position position="51"/>
    </location>
    <ligand>
        <name>ATP</name>
        <dbReference type="ChEBI" id="CHEBI:30616"/>
    </ligand>
</feature>
<evidence type="ECO:0000256" key="1">
    <source>
        <dbReference type="ARBA" id="ARBA00022490"/>
    </source>
</evidence>
<dbReference type="InterPro" id="IPR002478">
    <property type="entry name" value="PUA"/>
</dbReference>
<dbReference type="Proteomes" id="UP000540568">
    <property type="component" value="Unassembled WGS sequence"/>
</dbReference>
<proteinExistence type="inferred from homology"/>
<evidence type="ECO:0000256" key="8">
    <source>
        <dbReference type="HAMAP-Rule" id="MF_00456"/>
    </source>
</evidence>
<dbReference type="InterPro" id="IPR041739">
    <property type="entry name" value="G5K_ProB"/>
</dbReference>
<evidence type="ECO:0000259" key="10">
    <source>
        <dbReference type="SMART" id="SM00359"/>
    </source>
</evidence>
<feature type="domain" description="PUA" evidence="10">
    <location>
        <begin position="314"/>
        <end position="393"/>
    </location>
</feature>
<dbReference type="GO" id="GO:0005829">
    <property type="term" value="C:cytosol"/>
    <property type="evidence" value="ECO:0007669"/>
    <property type="project" value="TreeGrafter"/>
</dbReference>
<keyword evidence="6 8" id="KW-0418">Kinase</keyword>
<dbReference type="Gene3D" id="2.30.130.10">
    <property type="entry name" value="PUA domain"/>
    <property type="match status" value="1"/>
</dbReference>
<dbReference type="GO" id="GO:0003723">
    <property type="term" value="F:RNA binding"/>
    <property type="evidence" value="ECO:0007669"/>
    <property type="project" value="InterPro"/>
</dbReference>
<dbReference type="InterPro" id="IPR036393">
    <property type="entry name" value="AceGlu_kinase-like_sf"/>
</dbReference>
<feature type="binding site" evidence="8">
    <location>
        <position position="91"/>
    </location>
    <ligand>
        <name>substrate</name>
    </ligand>
</feature>
<evidence type="ECO:0000256" key="3">
    <source>
        <dbReference type="ARBA" id="ARBA00022650"/>
    </source>
</evidence>
<dbReference type="NCBIfam" id="TIGR01027">
    <property type="entry name" value="proB"/>
    <property type="match status" value="1"/>
</dbReference>
<evidence type="ECO:0000256" key="2">
    <source>
        <dbReference type="ARBA" id="ARBA00022605"/>
    </source>
</evidence>
<dbReference type="InterPro" id="IPR036974">
    <property type="entry name" value="PUA_sf"/>
</dbReference>
<keyword evidence="5 8" id="KW-0547">Nucleotide-binding</keyword>
<dbReference type="AlphaFoldDB" id="A0A7W3JB75"/>
<reference evidence="11 12" key="1">
    <citation type="submission" date="2020-07" db="EMBL/GenBank/DDBJ databases">
        <title>Sequencing the genomes of 1000 actinobacteria strains.</title>
        <authorList>
            <person name="Klenk H.-P."/>
        </authorList>
    </citation>
    <scope>NUCLEOTIDE SEQUENCE [LARGE SCALE GENOMIC DNA]</scope>
    <source>
        <strain evidence="11 12">DSM 44121</strain>
    </source>
</reference>
<dbReference type="PROSITE" id="PS50890">
    <property type="entry name" value="PUA"/>
    <property type="match status" value="1"/>
</dbReference>
<evidence type="ECO:0000256" key="7">
    <source>
        <dbReference type="ARBA" id="ARBA00022840"/>
    </source>
</evidence>
<dbReference type="FunFam" id="3.40.1160.10:FF:000018">
    <property type="entry name" value="Glutamate 5-kinase"/>
    <property type="match status" value="1"/>
</dbReference>
<dbReference type="HAMAP" id="MF_00456">
    <property type="entry name" value="ProB"/>
    <property type="match status" value="1"/>
</dbReference>
<protein>
    <recommendedName>
        <fullName evidence="8">Glutamate 5-kinase</fullName>
        <ecNumber evidence="8">2.7.2.11</ecNumber>
    </recommendedName>
    <alternativeName>
        <fullName evidence="8">Gamma-glutamyl kinase</fullName>
        <shortName evidence="8">GK</shortName>
    </alternativeName>
</protein>
<evidence type="ECO:0000256" key="9">
    <source>
        <dbReference type="SAM" id="MobiDB-lite"/>
    </source>
</evidence>
<comment type="similarity">
    <text evidence="8">Belongs to the glutamate 5-kinase family.</text>
</comment>
<evidence type="ECO:0000256" key="4">
    <source>
        <dbReference type="ARBA" id="ARBA00022679"/>
    </source>
</evidence>
<keyword evidence="2 8" id="KW-0028">Amino-acid biosynthesis</keyword>
<accession>A0A7W3JB75</accession>
<dbReference type="RefSeq" id="WP_376770143.1">
    <property type="nucleotide sequence ID" value="NZ_BAAATF010000008.1"/>
</dbReference>
<feature type="binding site" evidence="8">
    <location>
        <begin position="251"/>
        <end position="257"/>
    </location>
    <ligand>
        <name>ATP</name>
        <dbReference type="ChEBI" id="CHEBI:30616"/>
    </ligand>
</feature>
<dbReference type="GO" id="GO:0055129">
    <property type="term" value="P:L-proline biosynthetic process"/>
    <property type="evidence" value="ECO:0007669"/>
    <property type="project" value="UniProtKB-UniRule"/>
</dbReference>
<keyword evidence="4 8" id="KW-0808">Transferase</keyword>
<dbReference type="InterPro" id="IPR005715">
    <property type="entry name" value="Glu_5kinase/COase_Synthase"/>
</dbReference>
<dbReference type="SUPFAM" id="SSF88697">
    <property type="entry name" value="PUA domain-like"/>
    <property type="match status" value="1"/>
</dbReference>
<dbReference type="InterPro" id="IPR011529">
    <property type="entry name" value="Glu_5kinase"/>
</dbReference>
<name>A0A7W3JB75_9MICO</name>
<dbReference type="InterPro" id="IPR001048">
    <property type="entry name" value="Asp/Glu/Uridylate_kinase"/>
</dbReference>
<comment type="subcellular location">
    <subcellularLocation>
        <location evidence="8">Cytoplasm</location>
    </subcellularLocation>
</comment>
<feature type="binding site" evidence="8">
    <location>
        <position position="178"/>
    </location>
    <ligand>
        <name>substrate</name>
    </ligand>
</feature>
<dbReference type="EMBL" id="JACGWV010000002">
    <property type="protein sequence ID" value="MBA8809663.1"/>
    <property type="molecule type" value="Genomic_DNA"/>
</dbReference>